<accession>A0A6G0W5U2</accession>
<evidence type="ECO:0000313" key="3">
    <source>
        <dbReference type="Proteomes" id="UP000478052"/>
    </source>
</evidence>
<keyword evidence="3" id="KW-1185">Reference proteome</keyword>
<name>A0A6G0W5U2_APHCR</name>
<feature type="region of interest" description="Disordered" evidence="1">
    <location>
        <begin position="1"/>
        <end position="24"/>
    </location>
</feature>
<proteinExistence type="predicted"/>
<organism evidence="2 3">
    <name type="scientific">Aphis craccivora</name>
    <name type="common">Cowpea aphid</name>
    <dbReference type="NCBI Taxonomy" id="307492"/>
    <lineage>
        <taxon>Eukaryota</taxon>
        <taxon>Metazoa</taxon>
        <taxon>Ecdysozoa</taxon>
        <taxon>Arthropoda</taxon>
        <taxon>Hexapoda</taxon>
        <taxon>Insecta</taxon>
        <taxon>Pterygota</taxon>
        <taxon>Neoptera</taxon>
        <taxon>Paraneoptera</taxon>
        <taxon>Hemiptera</taxon>
        <taxon>Sternorrhyncha</taxon>
        <taxon>Aphidomorpha</taxon>
        <taxon>Aphidoidea</taxon>
        <taxon>Aphididae</taxon>
        <taxon>Aphidini</taxon>
        <taxon>Aphis</taxon>
        <taxon>Aphis</taxon>
    </lineage>
</organism>
<reference evidence="2 3" key="1">
    <citation type="submission" date="2019-08" db="EMBL/GenBank/DDBJ databases">
        <title>Whole genome of Aphis craccivora.</title>
        <authorList>
            <person name="Voronova N.V."/>
            <person name="Shulinski R.S."/>
            <person name="Bandarenka Y.V."/>
            <person name="Zhorov D.G."/>
            <person name="Warner D."/>
        </authorList>
    </citation>
    <scope>NUCLEOTIDE SEQUENCE [LARGE SCALE GENOMIC DNA]</scope>
    <source>
        <strain evidence="2">180601</strain>
        <tissue evidence="2">Whole Body</tissue>
    </source>
</reference>
<dbReference type="Proteomes" id="UP000478052">
    <property type="component" value="Unassembled WGS sequence"/>
</dbReference>
<dbReference type="EMBL" id="VUJU01009070">
    <property type="protein sequence ID" value="KAF0722409.1"/>
    <property type="molecule type" value="Genomic_DNA"/>
</dbReference>
<evidence type="ECO:0000313" key="2">
    <source>
        <dbReference type="EMBL" id="KAF0722409.1"/>
    </source>
</evidence>
<evidence type="ECO:0000256" key="1">
    <source>
        <dbReference type="SAM" id="MobiDB-lite"/>
    </source>
</evidence>
<gene>
    <name evidence="2" type="ORF">FWK35_00033940</name>
</gene>
<protein>
    <submittedName>
        <fullName evidence="2">Uncharacterized protein</fullName>
    </submittedName>
</protein>
<feature type="compositionally biased region" description="Polar residues" evidence="1">
    <location>
        <begin position="9"/>
        <end position="24"/>
    </location>
</feature>
<comment type="caution">
    <text evidence="2">The sequence shown here is derived from an EMBL/GenBank/DDBJ whole genome shotgun (WGS) entry which is preliminary data.</text>
</comment>
<sequence>MVKKKPKRMSNNWSSSINSDRAEAETTNNEVVKFGAIQDALQSFTGDNHCSVVKWLNDFEEMALLCN</sequence>
<dbReference type="AlphaFoldDB" id="A0A6G0W5U2"/>